<organism evidence="2 3">
    <name type="scientific">Candidatus Magasanikbacteria bacterium CG10_big_fil_rev_8_21_14_0_10_36_32</name>
    <dbReference type="NCBI Taxonomy" id="1974646"/>
    <lineage>
        <taxon>Bacteria</taxon>
        <taxon>Candidatus Magasanikiibacteriota</taxon>
    </lineage>
</organism>
<gene>
    <name evidence="2" type="ORF">COU29_02420</name>
</gene>
<evidence type="ECO:0008006" key="4">
    <source>
        <dbReference type="Google" id="ProtNLM"/>
    </source>
</evidence>
<dbReference type="SUPFAM" id="SSF50494">
    <property type="entry name" value="Trypsin-like serine proteases"/>
    <property type="match status" value="1"/>
</dbReference>
<comment type="caution">
    <text evidence="2">The sequence shown here is derived from an EMBL/GenBank/DDBJ whole genome shotgun (WGS) entry which is preliminary data.</text>
</comment>
<keyword evidence="1" id="KW-0812">Transmembrane</keyword>
<evidence type="ECO:0000256" key="1">
    <source>
        <dbReference type="SAM" id="Phobius"/>
    </source>
</evidence>
<dbReference type="Pfam" id="PF13365">
    <property type="entry name" value="Trypsin_2"/>
    <property type="match status" value="1"/>
</dbReference>
<proteinExistence type="predicted"/>
<dbReference type="EMBL" id="PFBV01000003">
    <property type="protein sequence ID" value="PIT88607.1"/>
    <property type="molecule type" value="Genomic_DNA"/>
</dbReference>
<name>A0A2M6W786_9BACT</name>
<dbReference type="InterPro" id="IPR009003">
    <property type="entry name" value="Peptidase_S1_PA"/>
</dbReference>
<keyword evidence="1" id="KW-0472">Membrane</keyword>
<protein>
    <recommendedName>
        <fullName evidence="4">Peptidase S1 domain-containing protein</fullName>
    </recommendedName>
</protein>
<keyword evidence="1" id="KW-1133">Transmembrane helix</keyword>
<dbReference type="PROSITE" id="PS51257">
    <property type="entry name" value="PROKAR_LIPOPROTEIN"/>
    <property type="match status" value="1"/>
</dbReference>
<feature type="transmembrane region" description="Helical" evidence="1">
    <location>
        <begin position="7"/>
        <end position="29"/>
    </location>
</feature>
<dbReference type="Gene3D" id="2.40.10.120">
    <property type="match status" value="1"/>
</dbReference>
<accession>A0A2M6W786</accession>
<sequence length="264" mass="29026">MKKVVCYCLVFISFMFMFGCGNIVFLPGFSPLTPQIQLEKDLMSATVVIYGVRVKDIQNKYEVEGYDVCTATAFERRGDDYFFVTAAHCFNPDYANVWCLSLDEMAPLKKPDEKKLFTVTPLVVGNQYLGQDLAVVASKLIGVNLPTMPLASSDPTVGDNVINVAAPKFRDKQLYRGVIKTTNFYRTIFSTRGANWQSATLIALSEGSAQKGSSGSSVVSGSAGGIVAILVGNSYWEKAAITLPISQFKKFWKDFLSDMDNCDS</sequence>
<evidence type="ECO:0000313" key="2">
    <source>
        <dbReference type="EMBL" id="PIT88607.1"/>
    </source>
</evidence>
<dbReference type="AlphaFoldDB" id="A0A2M6W786"/>
<dbReference type="Proteomes" id="UP000231426">
    <property type="component" value="Unassembled WGS sequence"/>
</dbReference>
<reference evidence="3" key="1">
    <citation type="submission" date="2017-09" db="EMBL/GenBank/DDBJ databases">
        <title>Depth-based differentiation of microbial function through sediment-hosted aquifers and enrichment of novel symbionts in the deep terrestrial subsurface.</title>
        <authorList>
            <person name="Probst A.J."/>
            <person name="Ladd B."/>
            <person name="Jarett J.K."/>
            <person name="Geller-Mcgrath D.E."/>
            <person name="Sieber C.M.K."/>
            <person name="Emerson J.B."/>
            <person name="Anantharaman K."/>
            <person name="Thomas B.C."/>
            <person name="Malmstrom R."/>
            <person name="Stieglmeier M."/>
            <person name="Klingl A."/>
            <person name="Woyke T."/>
            <person name="Ryan C.M."/>
            <person name="Banfield J.F."/>
        </authorList>
    </citation>
    <scope>NUCLEOTIDE SEQUENCE [LARGE SCALE GENOMIC DNA]</scope>
</reference>
<evidence type="ECO:0000313" key="3">
    <source>
        <dbReference type="Proteomes" id="UP000231426"/>
    </source>
</evidence>